<dbReference type="Gene3D" id="1.10.150.240">
    <property type="entry name" value="Putative phosphatase, domain 2"/>
    <property type="match status" value="1"/>
</dbReference>
<comment type="catalytic activity">
    <reaction evidence="1">
        <text>2-phosphoglycolate + H2O = glycolate + phosphate</text>
        <dbReference type="Rhea" id="RHEA:14369"/>
        <dbReference type="ChEBI" id="CHEBI:15377"/>
        <dbReference type="ChEBI" id="CHEBI:29805"/>
        <dbReference type="ChEBI" id="CHEBI:43474"/>
        <dbReference type="ChEBI" id="CHEBI:58033"/>
        <dbReference type="EC" id="3.1.3.18"/>
    </reaction>
</comment>
<evidence type="ECO:0000313" key="5">
    <source>
        <dbReference type="EMBL" id="BDG04328.1"/>
    </source>
</evidence>
<gene>
    <name evidence="5" type="ORF">AMOR_33240</name>
</gene>
<keyword evidence="6" id="KW-1185">Reference proteome</keyword>
<dbReference type="PANTHER" id="PTHR43434:SF1">
    <property type="entry name" value="PHOSPHOGLYCOLATE PHOSPHATASE"/>
    <property type="match status" value="1"/>
</dbReference>
<dbReference type="Pfam" id="PF00702">
    <property type="entry name" value="Hydrolase"/>
    <property type="match status" value="1"/>
</dbReference>
<dbReference type="RefSeq" id="WP_248352689.1">
    <property type="nucleotide sequence ID" value="NZ_AP025591.1"/>
</dbReference>
<comment type="similarity">
    <text evidence="3">Belongs to the HAD-like hydrolase superfamily. CbbY/CbbZ/Gph/YieH family.</text>
</comment>
<proteinExistence type="inferred from homology"/>
<dbReference type="InterPro" id="IPR050155">
    <property type="entry name" value="HAD-like_hydrolase_sf"/>
</dbReference>
<protein>
    <recommendedName>
        <fullName evidence="4">phosphoglycolate phosphatase</fullName>
        <ecNumber evidence="4">3.1.3.18</ecNumber>
    </recommendedName>
</protein>
<dbReference type="EMBL" id="AP025591">
    <property type="protein sequence ID" value="BDG04328.1"/>
    <property type="molecule type" value="Genomic_DNA"/>
</dbReference>
<dbReference type="EC" id="3.1.3.18" evidence="4"/>
<organism evidence="5 6">
    <name type="scientific">Anaeromyxobacter oryzae</name>
    <dbReference type="NCBI Taxonomy" id="2918170"/>
    <lineage>
        <taxon>Bacteria</taxon>
        <taxon>Pseudomonadati</taxon>
        <taxon>Myxococcota</taxon>
        <taxon>Myxococcia</taxon>
        <taxon>Myxococcales</taxon>
        <taxon>Cystobacterineae</taxon>
        <taxon>Anaeromyxobacteraceae</taxon>
        <taxon>Anaeromyxobacter</taxon>
    </lineage>
</organism>
<dbReference type="InterPro" id="IPR023214">
    <property type="entry name" value="HAD_sf"/>
</dbReference>
<accession>A0ABN6MTM2</accession>
<evidence type="ECO:0000256" key="4">
    <source>
        <dbReference type="ARBA" id="ARBA00013078"/>
    </source>
</evidence>
<evidence type="ECO:0000313" key="6">
    <source>
        <dbReference type="Proteomes" id="UP001162891"/>
    </source>
</evidence>
<dbReference type="SUPFAM" id="SSF56784">
    <property type="entry name" value="HAD-like"/>
    <property type="match status" value="1"/>
</dbReference>
<evidence type="ECO:0000256" key="3">
    <source>
        <dbReference type="ARBA" id="ARBA00006171"/>
    </source>
</evidence>
<dbReference type="PANTHER" id="PTHR43434">
    <property type="entry name" value="PHOSPHOGLYCOLATE PHOSPHATASE"/>
    <property type="match status" value="1"/>
</dbReference>
<sequence>MTTPFQVYLLDVDGTLVHCGGAGRRSLERSLADHCGPFDGALAGLHLDGMTDRLIVREALGLLGYPFSDERCDDVLARYLVHLEGEIAAPGYEVLPGVVEALEALRARAAAYGLCTGNVVGGARVKLARGGLDGYFDWGPRAIAGFASDGEARERIVLAALRRASARLGRSLDPREALVVGDTPRDVDAAHLAGCPVLGVATGRYAAAALRAAGADFVVPTLADPEARRLLGAPPPP</sequence>
<dbReference type="InterPro" id="IPR023198">
    <property type="entry name" value="PGP-like_dom2"/>
</dbReference>
<dbReference type="SFLD" id="SFLDS00003">
    <property type="entry name" value="Haloacid_Dehalogenase"/>
    <property type="match status" value="1"/>
</dbReference>
<evidence type="ECO:0000256" key="2">
    <source>
        <dbReference type="ARBA" id="ARBA00004818"/>
    </source>
</evidence>
<name>A0ABN6MTM2_9BACT</name>
<comment type="pathway">
    <text evidence="2">Organic acid metabolism; glycolate biosynthesis; glycolate from 2-phosphoglycolate: step 1/1.</text>
</comment>
<reference evidence="6" key="1">
    <citation type="journal article" date="2022" name="Int. J. Syst. Evol. Microbiol.">
        <title>Anaeromyxobacter oryzae sp. nov., Anaeromyxobacter diazotrophicus sp. nov. and Anaeromyxobacter paludicola sp. nov., isolated from paddy soils.</title>
        <authorList>
            <person name="Itoh H."/>
            <person name="Xu Z."/>
            <person name="Mise K."/>
            <person name="Masuda Y."/>
            <person name="Ushijima N."/>
            <person name="Hayakawa C."/>
            <person name="Shiratori Y."/>
            <person name="Senoo K."/>
        </authorList>
    </citation>
    <scope>NUCLEOTIDE SEQUENCE [LARGE SCALE GENOMIC DNA]</scope>
    <source>
        <strain evidence="6">Red232</strain>
    </source>
</reference>
<evidence type="ECO:0000256" key="1">
    <source>
        <dbReference type="ARBA" id="ARBA00000830"/>
    </source>
</evidence>
<dbReference type="Gene3D" id="3.40.50.1000">
    <property type="entry name" value="HAD superfamily/HAD-like"/>
    <property type="match status" value="1"/>
</dbReference>
<dbReference type="InterPro" id="IPR036412">
    <property type="entry name" value="HAD-like_sf"/>
</dbReference>
<dbReference type="Proteomes" id="UP001162891">
    <property type="component" value="Chromosome"/>
</dbReference>
<dbReference type="SFLD" id="SFLDG01129">
    <property type="entry name" value="C1.5:_HAD__Beta-PGM__Phosphata"/>
    <property type="match status" value="1"/>
</dbReference>